<evidence type="ECO:0008006" key="3">
    <source>
        <dbReference type="Google" id="ProtNLM"/>
    </source>
</evidence>
<dbReference type="AlphaFoldDB" id="A0A1M4UBX3"/>
<dbReference type="EMBL" id="FQVN01000001">
    <property type="protein sequence ID" value="SHE54239.1"/>
    <property type="molecule type" value="Genomic_DNA"/>
</dbReference>
<evidence type="ECO:0000313" key="2">
    <source>
        <dbReference type="Proteomes" id="UP000184501"/>
    </source>
</evidence>
<gene>
    <name evidence="1" type="ORF">SAMN05444320_101369</name>
</gene>
<dbReference type="Proteomes" id="UP000184501">
    <property type="component" value="Unassembled WGS sequence"/>
</dbReference>
<proteinExistence type="predicted"/>
<accession>A0A1M4UBX3</accession>
<name>A0A1M4UBX3_STRHI</name>
<protein>
    <recommendedName>
        <fullName evidence="3">PE family protein</fullName>
    </recommendedName>
</protein>
<dbReference type="STRING" id="2017.SAMN05444320_101369"/>
<organism evidence="1 2">
    <name type="scientific">Streptoalloteichus hindustanus</name>
    <dbReference type="NCBI Taxonomy" id="2017"/>
    <lineage>
        <taxon>Bacteria</taxon>
        <taxon>Bacillati</taxon>
        <taxon>Actinomycetota</taxon>
        <taxon>Actinomycetes</taxon>
        <taxon>Pseudonocardiales</taxon>
        <taxon>Pseudonocardiaceae</taxon>
        <taxon>Streptoalloteichus</taxon>
    </lineage>
</organism>
<sequence length="146" mass="15131">MSTDGGWLNLVAPVPAGFGAAAAGAVEGVHAATQTAGASGAPVGAPVARFSVRTEDAPRLKAKFQEAIDEMNRAMSIAYLLRQTRAPGEDPASGQAVQKLAEKATADQGSLTMAIDSTIKALQSVIDQIDRSLGLYQENDHLPTRS</sequence>
<reference evidence="1 2" key="1">
    <citation type="submission" date="2016-11" db="EMBL/GenBank/DDBJ databases">
        <authorList>
            <person name="Jaros S."/>
            <person name="Januszkiewicz K."/>
            <person name="Wedrychowicz H."/>
        </authorList>
    </citation>
    <scope>NUCLEOTIDE SEQUENCE [LARGE SCALE GENOMIC DNA]</scope>
    <source>
        <strain evidence="1 2">DSM 44523</strain>
    </source>
</reference>
<evidence type="ECO:0000313" key="1">
    <source>
        <dbReference type="EMBL" id="SHE54239.1"/>
    </source>
</evidence>
<dbReference type="RefSeq" id="WP_073479549.1">
    <property type="nucleotide sequence ID" value="NZ_FQVN01000001.1"/>
</dbReference>
<keyword evidence="2" id="KW-1185">Reference proteome</keyword>